<keyword evidence="2 3" id="KW-0040">ANK repeat</keyword>
<evidence type="ECO:0000256" key="3">
    <source>
        <dbReference type="PROSITE-ProRule" id="PRU00023"/>
    </source>
</evidence>
<feature type="region of interest" description="Disordered" evidence="4">
    <location>
        <begin position="1"/>
        <end position="24"/>
    </location>
</feature>
<dbReference type="PROSITE" id="PS50088">
    <property type="entry name" value="ANK_REPEAT"/>
    <property type="match status" value="3"/>
</dbReference>
<feature type="repeat" description="ANK" evidence="3">
    <location>
        <begin position="196"/>
        <end position="221"/>
    </location>
</feature>
<dbReference type="PANTHER" id="PTHR24198:SF165">
    <property type="entry name" value="ANKYRIN REPEAT-CONTAINING PROTEIN-RELATED"/>
    <property type="match status" value="1"/>
</dbReference>
<evidence type="ECO:0000256" key="4">
    <source>
        <dbReference type="SAM" id="MobiDB-lite"/>
    </source>
</evidence>
<dbReference type="AlphaFoldDB" id="A0AA39Y0W5"/>
<dbReference type="SUPFAM" id="SSF48403">
    <property type="entry name" value="Ankyrin repeat"/>
    <property type="match status" value="1"/>
</dbReference>
<protein>
    <submittedName>
        <fullName evidence="5">Ankyrin repeat-containing domain protein</fullName>
    </submittedName>
</protein>
<name>A0AA39Y0W5_9PEZI</name>
<organism evidence="5 6">
    <name type="scientific">Cercophora newfieldiana</name>
    <dbReference type="NCBI Taxonomy" id="92897"/>
    <lineage>
        <taxon>Eukaryota</taxon>
        <taxon>Fungi</taxon>
        <taxon>Dikarya</taxon>
        <taxon>Ascomycota</taxon>
        <taxon>Pezizomycotina</taxon>
        <taxon>Sordariomycetes</taxon>
        <taxon>Sordariomycetidae</taxon>
        <taxon>Sordariales</taxon>
        <taxon>Lasiosphaeriaceae</taxon>
        <taxon>Cercophora</taxon>
    </lineage>
</organism>
<feature type="repeat" description="ANK" evidence="3">
    <location>
        <begin position="161"/>
        <end position="193"/>
    </location>
</feature>
<dbReference type="EMBL" id="JAULSV010000005">
    <property type="protein sequence ID" value="KAK0643948.1"/>
    <property type="molecule type" value="Genomic_DNA"/>
</dbReference>
<evidence type="ECO:0000313" key="6">
    <source>
        <dbReference type="Proteomes" id="UP001174936"/>
    </source>
</evidence>
<dbReference type="Pfam" id="PF00023">
    <property type="entry name" value="Ank"/>
    <property type="match status" value="1"/>
</dbReference>
<dbReference type="Pfam" id="PF12796">
    <property type="entry name" value="Ank_2"/>
    <property type="match status" value="1"/>
</dbReference>
<comment type="caution">
    <text evidence="5">The sequence shown here is derived from an EMBL/GenBank/DDBJ whole genome shotgun (WGS) entry which is preliminary data.</text>
</comment>
<gene>
    <name evidence="5" type="ORF">B0T16DRAFT_460038</name>
</gene>
<accession>A0AA39Y0W5</accession>
<reference evidence="5" key="1">
    <citation type="submission" date="2023-06" db="EMBL/GenBank/DDBJ databases">
        <title>Genome-scale phylogeny and comparative genomics of the fungal order Sordariales.</title>
        <authorList>
            <consortium name="Lawrence Berkeley National Laboratory"/>
            <person name="Hensen N."/>
            <person name="Bonometti L."/>
            <person name="Westerberg I."/>
            <person name="Brannstrom I.O."/>
            <person name="Guillou S."/>
            <person name="Cros-Aarteil S."/>
            <person name="Calhoun S."/>
            <person name="Haridas S."/>
            <person name="Kuo A."/>
            <person name="Mondo S."/>
            <person name="Pangilinan J."/>
            <person name="Riley R."/>
            <person name="Labutti K."/>
            <person name="Andreopoulos B."/>
            <person name="Lipzen A."/>
            <person name="Chen C."/>
            <person name="Yanf M."/>
            <person name="Daum C."/>
            <person name="Ng V."/>
            <person name="Clum A."/>
            <person name="Steindorff A."/>
            <person name="Ohm R."/>
            <person name="Martin F."/>
            <person name="Silar P."/>
            <person name="Natvig D."/>
            <person name="Lalanne C."/>
            <person name="Gautier V."/>
            <person name="Ament-Velasquez S.L."/>
            <person name="Kruys A."/>
            <person name="Hutchinson M.I."/>
            <person name="Powell A.J."/>
            <person name="Barry K."/>
            <person name="Miller A.N."/>
            <person name="Grigoriev I.V."/>
            <person name="Debuchy R."/>
            <person name="Gladieux P."/>
            <person name="Thoren M.H."/>
            <person name="Johannesson H."/>
        </authorList>
    </citation>
    <scope>NUCLEOTIDE SEQUENCE</scope>
    <source>
        <strain evidence="5">SMH2532-1</strain>
    </source>
</reference>
<proteinExistence type="predicted"/>
<dbReference type="Proteomes" id="UP001174936">
    <property type="component" value="Unassembled WGS sequence"/>
</dbReference>
<evidence type="ECO:0000256" key="1">
    <source>
        <dbReference type="ARBA" id="ARBA00022737"/>
    </source>
</evidence>
<dbReference type="Gene3D" id="1.25.40.20">
    <property type="entry name" value="Ankyrin repeat-containing domain"/>
    <property type="match status" value="1"/>
</dbReference>
<dbReference type="PANTHER" id="PTHR24198">
    <property type="entry name" value="ANKYRIN REPEAT AND PROTEIN KINASE DOMAIN-CONTAINING PROTEIN"/>
    <property type="match status" value="1"/>
</dbReference>
<evidence type="ECO:0000313" key="5">
    <source>
        <dbReference type="EMBL" id="KAK0643948.1"/>
    </source>
</evidence>
<dbReference type="InterPro" id="IPR002110">
    <property type="entry name" value="Ankyrin_rpt"/>
</dbReference>
<feature type="repeat" description="ANK" evidence="3">
    <location>
        <begin position="126"/>
        <end position="158"/>
    </location>
</feature>
<keyword evidence="6" id="KW-1185">Reference proteome</keyword>
<dbReference type="InterPro" id="IPR036770">
    <property type="entry name" value="Ankyrin_rpt-contain_sf"/>
</dbReference>
<evidence type="ECO:0000256" key="2">
    <source>
        <dbReference type="ARBA" id="ARBA00023043"/>
    </source>
</evidence>
<dbReference type="SMART" id="SM00248">
    <property type="entry name" value="ANK"/>
    <property type="match status" value="4"/>
</dbReference>
<dbReference type="PROSITE" id="PS50297">
    <property type="entry name" value="ANK_REP_REGION"/>
    <property type="match status" value="2"/>
</dbReference>
<keyword evidence="1" id="KW-0677">Repeat</keyword>
<sequence length="404" mass="44638">MRWKRVEDNANSLGEDPEDGDTGASEALVAASNLRRRDLFEMVLDKVRCSPRGLGRVLATAIISGQYDLTETLLAAGALPNGDLAHEPSTNAQLSAWDAALKFRHTDTVRAMISAGADVSHRSKQTFRTPVQVAVESQQRELLELLVDRHADVNAPPTDSARTTALQYAAIQGHLNLAKILLDADADVNAAADVLHGRTALEGAAEFGRLEMVHFLLDRGALAVVTQARLIRLVTYLQKGPSGFDEVRSLISSGEKWWWSPAEAKSLYICSHVETPIYWLALEIIHSGHHNTRNRTAFYSLIRFMLEHPLPGVDNRDVVFATAVDVSKYVAGLCTRPILPTRGEMEKWYTLLNFAMRPEGGPILSVDEFEEAMQGAEGLERLKEYLGFFDIVAKDSDGVLHGRW</sequence>